<feature type="transmembrane region" description="Helical" evidence="16">
    <location>
        <begin position="587"/>
        <end position="609"/>
    </location>
</feature>
<keyword evidence="8 16" id="KW-0812">Transmembrane</keyword>
<organism evidence="17 18">
    <name type="scientific">Tolypocladium capitatum</name>
    <dbReference type="NCBI Taxonomy" id="45235"/>
    <lineage>
        <taxon>Eukaryota</taxon>
        <taxon>Fungi</taxon>
        <taxon>Dikarya</taxon>
        <taxon>Ascomycota</taxon>
        <taxon>Pezizomycotina</taxon>
        <taxon>Sordariomycetes</taxon>
        <taxon>Hypocreomycetidae</taxon>
        <taxon>Hypocreales</taxon>
        <taxon>Ophiocordycipitaceae</taxon>
        <taxon>Tolypocladium</taxon>
    </lineage>
</organism>
<keyword evidence="6" id="KW-0328">Glycosyltransferase</keyword>
<keyword evidence="18" id="KW-1185">Reference proteome</keyword>
<comment type="function">
    <text evidence="13">Dol-P-Glc:Glc(2)Man(9)GlcNAc(2)-PP-Dol alpha-1,2-glucosyltransferase that operates in the biosynthetic pathway of dolichol-linked oligosaccharides, the glycan precursors employed in protein asparagine (N)-glycosylation. The assembly of dolichol-linked oligosaccharides begins on the cytosolic side of the endoplasmic reticulum membrane and finishes in its lumen. The sequential addition of sugars to dolichol pyrophosphate produces dolichol-linked oligosaccharides containing fourteen sugars, including two GlcNAcs, nine mannoses and three glucoses. Once assembled, the oligosaccharide is transferred from the lipid to nascent proteins by oligosaccharyltransferases. In the lumen of the endoplasmic reticulum, adds the third and last glucose residue from dolichyl phosphate glucose (Dol-P-Glc) onto the lipid-linked oligosaccharide intermediate Glc(2)Man(9)GlcNAc(2)-PP-Dol to produce Glc(3)Man(9)GlcNAc(2)-PP-Dol.</text>
</comment>
<evidence type="ECO:0000256" key="9">
    <source>
        <dbReference type="ARBA" id="ARBA00022824"/>
    </source>
</evidence>
<comment type="caution">
    <text evidence="17">The sequence shown here is derived from an EMBL/GenBank/DDBJ whole genome shotgun (WGS) entry which is preliminary data.</text>
</comment>
<feature type="transmembrane region" description="Helical" evidence="16">
    <location>
        <begin position="414"/>
        <end position="437"/>
    </location>
</feature>
<evidence type="ECO:0000256" key="7">
    <source>
        <dbReference type="ARBA" id="ARBA00022679"/>
    </source>
</evidence>
<comment type="similarity">
    <text evidence="3">Belongs to the ALG10 glucosyltransferase family.</text>
</comment>
<dbReference type="Pfam" id="PF04922">
    <property type="entry name" value="DIE2_ALG10"/>
    <property type="match status" value="2"/>
</dbReference>
<feature type="non-terminal residue" evidence="17">
    <location>
        <position position="1"/>
    </location>
</feature>
<dbReference type="GO" id="GO:0106073">
    <property type="term" value="F:dolichyl pyrophosphate Glc2Man9GlcNAc2 alpha-1,2-glucosyltransferase activity"/>
    <property type="evidence" value="ECO:0007669"/>
    <property type="project" value="UniProtKB-EC"/>
</dbReference>
<keyword evidence="7 17" id="KW-0808">Transferase</keyword>
<evidence type="ECO:0000256" key="16">
    <source>
        <dbReference type="SAM" id="Phobius"/>
    </source>
</evidence>
<accession>A0A2K3QI21</accession>
<feature type="transmembrane region" description="Helical" evidence="16">
    <location>
        <begin position="352"/>
        <end position="368"/>
    </location>
</feature>
<dbReference type="GO" id="GO:0005789">
    <property type="term" value="C:endoplasmic reticulum membrane"/>
    <property type="evidence" value="ECO:0007669"/>
    <property type="project" value="UniProtKB-SubCell"/>
</dbReference>
<dbReference type="AlphaFoldDB" id="A0A2K3QI21"/>
<comment type="catalytic activity">
    <reaction evidence="14">
        <text>an alpha-D-Glc-(1-&gt;3)-alpha-D-Glc-(1-&gt;3)-alpha-D-Man-(1-&gt;2)-alpha-D-Man-(1-&gt;2)-alpha-D-Man-(1-&gt;3)-[alpha-D-Man-(1-&gt;2)-alpha-D-Man-(1-&gt;3)-[alpha-D-Man-(1-&gt;2)-alpha-D-Man-(1-&gt;6)]-alpha-D-Man-(1-&gt;6)]-beta-D-Man-(1-&gt;4)-beta-D-GlcNAc-(1-&gt;4)-alpha-D-GlcNAc-diphospho-di-trans,poly-cis-dolichol + a di-trans,poly-cis-dolichyl beta-D-glucosyl phosphate = a alpha-D-Glc-(1-&gt;2)-alpha-D-Glc-(1-&gt;3)-alpha-D-Glc-(1-&gt;3)-alpha-D-Man-(1-&gt;2)-alpha-D-Man-(1-&gt;2)-alpha-D-Man-(1-&gt;3)-[alpha-D-Man-(1-&gt;2)-alpha-D-Man-(1-&gt;3)-[alpha-D-Man-(1-&gt;2)-alpha-D-Man-(1-&gt;6)]-alpha-D-Man-(1-&gt;6)]-beta-D-Man-(1-&gt;4)-beta-D-GlcNAc-(1-&gt;4)-alpha-D-GlcNAc-diphospho-di-trans,poly-cis-dolichol + a di-trans,poly-cis-dolichyl phosphate + H(+)</text>
        <dbReference type="Rhea" id="RHEA:29543"/>
        <dbReference type="Rhea" id="RHEA-COMP:19498"/>
        <dbReference type="Rhea" id="RHEA-COMP:19502"/>
        <dbReference type="Rhea" id="RHEA-COMP:19512"/>
        <dbReference type="Rhea" id="RHEA-COMP:19522"/>
        <dbReference type="ChEBI" id="CHEBI:15378"/>
        <dbReference type="ChEBI" id="CHEBI:57525"/>
        <dbReference type="ChEBI" id="CHEBI:57683"/>
        <dbReference type="ChEBI" id="CHEBI:132522"/>
        <dbReference type="ChEBI" id="CHEBI:132523"/>
        <dbReference type="EC" id="2.4.1.256"/>
    </reaction>
    <physiologicalReaction direction="left-to-right" evidence="14">
        <dbReference type="Rhea" id="RHEA:29544"/>
    </physiologicalReaction>
</comment>
<dbReference type="InterPro" id="IPR016900">
    <property type="entry name" value="Alg10"/>
</dbReference>
<sequence>TASRSARTTRAAFRNNPCLRLHINCGCESIALLTNLLQLGTPRRPPQRKMAANGAEELQANIAQLGLNAWAVCALPIALVVHLTVFHKQALISRKWVLLPGSLAGACLLWLRAISQAVPEPYLDEVFHIPQAQNYCQGRFREWDDKITTPPGLYLFSVLLPQAASKIGLAWVYSCDATSLRVVNTAGLFVLAYLALLCRRDIEARIHQGRSPARWKPFSEYALHTSFNIALFPLLFFFSGLYYTDVLSTAVVIGAFLNHLNRVGRDRSSILSDLLSIMLGVLALLMRQTNVFWVVVYMGGLEAVHAVKTLRPDRVDQPFMATAGAQLKFFAWRYSVGDIHDPPMNQSWPDDMLFTAISLAIAAICNPVRVLRQIWPYVTVLVAFATFVVGNGGVVLGDKSNHVATIHLAQMLYIWPFFVFFSLPLLLPYAIPVVNVFRTLSRSKRAEPHFTNTPLTDIKTPRGSRSPKRPESSKGAQASESDSRKTHDPTETSSTDTKPSRGARSSKRPESSKGRRARATESASRPTPGPTGSPSDVSTVLRIAEISRLFVWPTYLLGTVVLSGLIVRHNTIVHPFTLADNRHFMFYVFRYTIRRAAWIRYLLLVPYTVSRWMVWGTMAGCGEWISPRYRDECSAHYHSLRRAPFTSYPFWIAYGRKKRQTGAEYARDISQYSADETAAASREVRQSLSGDPLKCSTEPGATSTGLVFLLATTLSLVTAPLVEPRYFIIPWVMWRLQVPAWRLHDHRQFDGLFEGIDGDSPTGYVVGFFRRRDLRLFLETAWLVAINLATCYIFLAKPFIWRAEDGTVLDDGRLQRFMW</sequence>
<keyword evidence="9" id="KW-0256">Endoplasmic reticulum</keyword>
<feature type="transmembrane region" description="Helical" evidence="16">
    <location>
        <begin position="776"/>
        <end position="795"/>
    </location>
</feature>
<evidence type="ECO:0000256" key="4">
    <source>
        <dbReference type="ARBA" id="ARBA00011967"/>
    </source>
</evidence>
<dbReference type="Proteomes" id="UP000236621">
    <property type="component" value="Unassembled WGS sequence"/>
</dbReference>
<reference evidence="17 18" key="1">
    <citation type="submission" date="2017-08" db="EMBL/GenBank/DDBJ databases">
        <title>Harnessing the power of phylogenomics to disentangle the directionality and signatures of interkingdom host jumping in the parasitic fungal genus Tolypocladium.</title>
        <authorList>
            <person name="Quandt C.A."/>
            <person name="Patterson W."/>
            <person name="Spatafora J.W."/>
        </authorList>
    </citation>
    <scope>NUCLEOTIDE SEQUENCE [LARGE SCALE GENOMIC DNA]</scope>
    <source>
        <strain evidence="17 18">CBS 113982</strain>
    </source>
</reference>
<gene>
    <name evidence="17" type="ORF">TCAP_02906</name>
</gene>
<evidence type="ECO:0000313" key="18">
    <source>
        <dbReference type="Proteomes" id="UP000236621"/>
    </source>
</evidence>
<dbReference type="PANTHER" id="PTHR12989:SF10">
    <property type="entry name" value="DOL-P-GLC:GLC(2)MAN(9)GLCNAC(2)-PP-DOL ALPHA-1,2-GLUCOSYLTRANSFERASE-RELATED"/>
    <property type="match status" value="1"/>
</dbReference>
<feature type="transmembrane region" description="Helical" evidence="16">
    <location>
        <begin position="153"/>
        <end position="173"/>
    </location>
</feature>
<feature type="transmembrane region" description="Helical" evidence="16">
    <location>
        <begin position="241"/>
        <end position="258"/>
    </location>
</feature>
<comment type="pathway">
    <text evidence="2">Protein modification; protein glycosylation.</text>
</comment>
<evidence type="ECO:0000256" key="3">
    <source>
        <dbReference type="ARBA" id="ARBA00010600"/>
    </source>
</evidence>
<name>A0A2K3QI21_9HYPO</name>
<evidence type="ECO:0000256" key="2">
    <source>
        <dbReference type="ARBA" id="ARBA00004922"/>
    </source>
</evidence>
<evidence type="ECO:0000256" key="10">
    <source>
        <dbReference type="ARBA" id="ARBA00022989"/>
    </source>
</evidence>
<feature type="transmembrane region" description="Helical" evidence="16">
    <location>
        <begin position="375"/>
        <end position="394"/>
    </location>
</feature>
<dbReference type="PANTHER" id="PTHR12989">
    <property type="entry name" value="ALPHA-1,2-GLUCOSYLTRANSFERASE ALG10"/>
    <property type="match status" value="1"/>
</dbReference>
<evidence type="ECO:0000256" key="8">
    <source>
        <dbReference type="ARBA" id="ARBA00022692"/>
    </source>
</evidence>
<dbReference type="GO" id="GO:0006488">
    <property type="term" value="P:dolichol-linked oligosaccharide biosynthetic process"/>
    <property type="evidence" value="ECO:0007669"/>
    <property type="project" value="InterPro"/>
</dbReference>
<evidence type="ECO:0000256" key="12">
    <source>
        <dbReference type="ARBA" id="ARBA00032069"/>
    </source>
</evidence>
<evidence type="ECO:0000256" key="14">
    <source>
        <dbReference type="ARBA" id="ARBA00048064"/>
    </source>
</evidence>
<evidence type="ECO:0000256" key="11">
    <source>
        <dbReference type="ARBA" id="ARBA00023136"/>
    </source>
</evidence>
<dbReference type="UniPathway" id="UPA00378"/>
<dbReference type="EC" id="2.4.1.256" evidence="4"/>
<dbReference type="OrthoDB" id="4769at2759"/>
<dbReference type="EMBL" id="NRSZ01000452">
    <property type="protein sequence ID" value="PNY27169.1"/>
    <property type="molecule type" value="Genomic_DNA"/>
</dbReference>
<proteinExistence type="inferred from homology"/>
<feature type="transmembrane region" description="Helical" evidence="16">
    <location>
        <begin position="179"/>
        <end position="197"/>
    </location>
</feature>
<comment type="subcellular location">
    <subcellularLocation>
        <location evidence="1">Endoplasmic reticulum membrane</location>
        <topology evidence="1">Multi-pass membrane protein</topology>
    </subcellularLocation>
</comment>
<keyword evidence="11 16" id="KW-0472">Membrane</keyword>
<protein>
    <recommendedName>
        <fullName evidence="5">Dol-P-Glc:Glc(2)Man(9)GlcNAc(2)-PP-Dol alpha-1,2-glucosyltransferase</fullName>
        <ecNumber evidence="4">2.4.1.256</ecNumber>
    </recommendedName>
    <alternativeName>
        <fullName evidence="12">Asparagine-linked glycosylation protein 10</fullName>
    </alternativeName>
</protein>
<feature type="transmembrane region" description="Helical" evidence="16">
    <location>
        <begin position="270"/>
        <end position="288"/>
    </location>
</feature>
<dbReference type="STRING" id="45235.A0A2K3QI21"/>
<keyword evidence="10 16" id="KW-1133">Transmembrane helix</keyword>
<evidence type="ECO:0000256" key="13">
    <source>
        <dbReference type="ARBA" id="ARBA00044727"/>
    </source>
</evidence>
<evidence type="ECO:0000256" key="1">
    <source>
        <dbReference type="ARBA" id="ARBA00004477"/>
    </source>
</evidence>
<feature type="compositionally biased region" description="Basic and acidic residues" evidence="15">
    <location>
        <begin position="481"/>
        <end position="490"/>
    </location>
</feature>
<evidence type="ECO:0000256" key="15">
    <source>
        <dbReference type="SAM" id="MobiDB-lite"/>
    </source>
</evidence>
<evidence type="ECO:0000256" key="6">
    <source>
        <dbReference type="ARBA" id="ARBA00022676"/>
    </source>
</evidence>
<evidence type="ECO:0000256" key="5">
    <source>
        <dbReference type="ARBA" id="ARBA00018512"/>
    </source>
</evidence>
<feature type="region of interest" description="Disordered" evidence="15">
    <location>
        <begin position="448"/>
        <end position="537"/>
    </location>
</feature>
<evidence type="ECO:0000313" key="17">
    <source>
        <dbReference type="EMBL" id="PNY27169.1"/>
    </source>
</evidence>